<evidence type="ECO:0000256" key="2">
    <source>
        <dbReference type="ARBA" id="ARBA00022448"/>
    </source>
</evidence>
<dbReference type="PANTHER" id="PTHR35038">
    <property type="entry name" value="DISSIMILATORY SULFITE REDUCTASE SIRA"/>
    <property type="match status" value="1"/>
</dbReference>
<protein>
    <recommendedName>
        <fullName evidence="8">NapC/NirT cytochrome c N-terminal domain-containing protein</fullName>
    </recommendedName>
</protein>
<evidence type="ECO:0000256" key="3">
    <source>
        <dbReference type="ARBA" id="ARBA00022617"/>
    </source>
</evidence>
<gene>
    <name evidence="9" type="ORF">AKJ62_04290</name>
</gene>
<sequence length="199" mass="22347">MNMKQISTVLVAIGLLAAVTATYKSIGYMETNQFCGQCHEMKSWVRSLREDQTLAGKHHEIFEEREEFNSEKACIACHYEPGISGFIETKLKGASEAYIHFFENVNPAEISGGVSRAICFKCHEISKLKESHKSKLDGKNCVSCHVTGHDSFLAFHFENHEQLTEIQMDRVKNKNCSSCHGKGSTELHEALEEDCSSCH</sequence>
<keyword evidence="2" id="KW-0813">Transport</keyword>
<keyword evidence="6" id="KW-0249">Electron transport</keyword>
<evidence type="ECO:0000313" key="9">
    <source>
        <dbReference type="EMBL" id="KXA88858.1"/>
    </source>
</evidence>
<keyword evidence="4" id="KW-0479">Metal-binding</keyword>
<evidence type="ECO:0000259" key="8">
    <source>
        <dbReference type="Pfam" id="PF03264"/>
    </source>
</evidence>
<comment type="caution">
    <text evidence="9">The sequence shown here is derived from an EMBL/GenBank/DDBJ whole genome shotgun (WGS) entry which is preliminary data.</text>
</comment>
<dbReference type="Pfam" id="PF03264">
    <property type="entry name" value="Cytochrom_NNT"/>
    <property type="match status" value="1"/>
</dbReference>
<evidence type="ECO:0000256" key="1">
    <source>
        <dbReference type="ARBA" id="ARBA00004196"/>
    </source>
</evidence>
<dbReference type="InterPro" id="IPR051829">
    <property type="entry name" value="Multiheme_Cytochr_ET"/>
</dbReference>
<evidence type="ECO:0000256" key="5">
    <source>
        <dbReference type="ARBA" id="ARBA00022729"/>
    </source>
</evidence>
<name>A0A133U3V8_9EURY</name>
<dbReference type="AlphaFoldDB" id="A0A133U3V8"/>
<evidence type="ECO:0000256" key="4">
    <source>
        <dbReference type="ARBA" id="ARBA00022723"/>
    </source>
</evidence>
<feature type="domain" description="NapC/NirT cytochrome c N-terminal" evidence="8">
    <location>
        <begin position="9"/>
        <end position="180"/>
    </location>
</feature>
<evidence type="ECO:0000256" key="7">
    <source>
        <dbReference type="ARBA" id="ARBA00023004"/>
    </source>
</evidence>
<dbReference type="InterPro" id="IPR038266">
    <property type="entry name" value="NapC/NirT_cytc_sf"/>
</dbReference>
<evidence type="ECO:0000313" key="10">
    <source>
        <dbReference type="Proteomes" id="UP000070589"/>
    </source>
</evidence>
<organism evidence="9 10">
    <name type="scientific">candidate division MSBL1 archaeon SCGC-AAA259D14</name>
    <dbReference type="NCBI Taxonomy" id="1698261"/>
    <lineage>
        <taxon>Archaea</taxon>
        <taxon>Methanobacteriati</taxon>
        <taxon>Methanobacteriota</taxon>
        <taxon>candidate division MSBL1</taxon>
    </lineage>
</organism>
<accession>A0A133U3V8</accession>
<keyword evidence="10" id="KW-1185">Reference proteome</keyword>
<evidence type="ECO:0000256" key="6">
    <source>
        <dbReference type="ARBA" id="ARBA00022982"/>
    </source>
</evidence>
<dbReference type="Proteomes" id="UP000070589">
    <property type="component" value="Unassembled WGS sequence"/>
</dbReference>
<keyword evidence="7" id="KW-0408">Iron</keyword>
<dbReference type="SUPFAM" id="SSF48695">
    <property type="entry name" value="Multiheme cytochromes"/>
    <property type="match status" value="1"/>
</dbReference>
<dbReference type="Gene3D" id="1.10.3820.10">
    <property type="entry name" value="Di-heme elbow motif domain"/>
    <property type="match status" value="1"/>
</dbReference>
<keyword evidence="5" id="KW-0732">Signal</keyword>
<comment type="subcellular location">
    <subcellularLocation>
        <location evidence="1">Cell envelope</location>
    </subcellularLocation>
</comment>
<proteinExistence type="predicted"/>
<dbReference type="GO" id="GO:0046872">
    <property type="term" value="F:metal ion binding"/>
    <property type="evidence" value="ECO:0007669"/>
    <property type="project" value="UniProtKB-KW"/>
</dbReference>
<keyword evidence="3" id="KW-0349">Heme</keyword>
<feature type="non-terminal residue" evidence="9">
    <location>
        <position position="199"/>
    </location>
</feature>
<reference evidence="9 10" key="1">
    <citation type="journal article" date="2016" name="Sci. Rep.">
        <title>Metabolic traits of an uncultured archaeal lineage -MSBL1- from brine pools of the Red Sea.</title>
        <authorList>
            <person name="Mwirichia R."/>
            <person name="Alam I."/>
            <person name="Rashid M."/>
            <person name="Vinu M."/>
            <person name="Ba-Alawi W."/>
            <person name="Anthony Kamau A."/>
            <person name="Kamanda Ngugi D."/>
            <person name="Goker M."/>
            <person name="Klenk H.P."/>
            <person name="Bajic V."/>
            <person name="Stingl U."/>
        </authorList>
    </citation>
    <scope>NUCLEOTIDE SEQUENCE [LARGE SCALE GENOMIC DNA]</scope>
    <source>
        <strain evidence="9">SCGC-AAA259D14</strain>
    </source>
</reference>
<dbReference type="InterPro" id="IPR005126">
    <property type="entry name" value="NapC/NirT_cyt_c_N"/>
</dbReference>
<dbReference type="InterPro" id="IPR036280">
    <property type="entry name" value="Multihaem_cyt_sf"/>
</dbReference>
<dbReference type="EMBL" id="LHXL01000074">
    <property type="protein sequence ID" value="KXA88858.1"/>
    <property type="molecule type" value="Genomic_DNA"/>
</dbReference>